<gene>
    <name evidence="10" type="primary">LOC112294216</name>
</gene>
<evidence type="ECO:0000256" key="4">
    <source>
        <dbReference type="ARBA" id="ARBA00023273"/>
    </source>
</evidence>
<dbReference type="Proteomes" id="UP000006727">
    <property type="component" value="Chromosome 17"/>
</dbReference>
<accession>A0A7I4BBR3</accession>
<feature type="domain" description="CCDC113/CCDC96 coiled-coil" evidence="9">
    <location>
        <begin position="248"/>
        <end position="416"/>
    </location>
</feature>
<dbReference type="FunCoup" id="A0A7I4BBR3">
    <property type="interactions" value="1177"/>
</dbReference>
<dbReference type="AlphaFoldDB" id="A0A7I4BBR3"/>
<reference evidence="10 11" key="1">
    <citation type="journal article" date="2008" name="Science">
        <title>The Physcomitrella genome reveals evolutionary insights into the conquest of land by plants.</title>
        <authorList>
            <person name="Rensing S."/>
            <person name="Lang D."/>
            <person name="Zimmer A."/>
            <person name="Terry A."/>
            <person name="Salamov A."/>
            <person name="Shapiro H."/>
            <person name="Nishiyama T."/>
            <person name="Perroud P.-F."/>
            <person name="Lindquist E."/>
            <person name="Kamisugi Y."/>
            <person name="Tanahashi T."/>
            <person name="Sakakibara K."/>
            <person name="Fujita T."/>
            <person name="Oishi K."/>
            <person name="Shin-I T."/>
            <person name="Kuroki Y."/>
            <person name="Toyoda A."/>
            <person name="Suzuki Y."/>
            <person name="Hashimoto A."/>
            <person name="Yamaguchi K."/>
            <person name="Sugano A."/>
            <person name="Kohara Y."/>
            <person name="Fujiyama A."/>
            <person name="Anterola A."/>
            <person name="Aoki S."/>
            <person name="Ashton N."/>
            <person name="Barbazuk W.B."/>
            <person name="Barker E."/>
            <person name="Bennetzen J."/>
            <person name="Bezanilla M."/>
            <person name="Blankenship R."/>
            <person name="Cho S.H."/>
            <person name="Dutcher S."/>
            <person name="Estelle M."/>
            <person name="Fawcett J.A."/>
            <person name="Gundlach H."/>
            <person name="Hanada K."/>
            <person name="Heyl A."/>
            <person name="Hicks K.A."/>
            <person name="Hugh J."/>
            <person name="Lohr M."/>
            <person name="Mayer K."/>
            <person name="Melkozernov A."/>
            <person name="Murata T."/>
            <person name="Nelson D."/>
            <person name="Pils B."/>
            <person name="Prigge M."/>
            <person name="Reiss B."/>
            <person name="Renner T."/>
            <person name="Rombauts S."/>
            <person name="Rushton P."/>
            <person name="Sanderfoot A."/>
            <person name="Schween G."/>
            <person name="Shiu S.-H."/>
            <person name="Stueber K."/>
            <person name="Theodoulou F.L."/>
            <person name="Tu H."/>
            <person name="Van de Peer Y."/>
            <person name="Verrier P.J."/>
            <person name="Waters E."/>
            <person name="Wood A."/>
            <person name="Yang L."/>
            <person name="Cove D."/>
            <person name="Cuming A."/>
            <person name="Hasebe M."/>
            <person name="Lucas S."/>
            <person name="Mishler D.B."/>
            <person name="Reski R."/>
            <person name="Grigoriev I."/>
            <person name="Quatrano R.S."/>
            <person name="Boore J.L."/>
        </authorList>
    </citation>
    <scope>NUCLEOTIDE SEQUENCE [LARGE SCALE GENOMIC DNA]</scope>
    <source>
        <strain evidence="10 11">cv. Gransden 2004</strain>
    </source>
</reference>
<dbReference type="GO" id="GO:0036064">
    <property type="term" value="C:ciliary basal body"/>
    <property type="evidence" value="ECO:0000318"/>
    <property type="project" value="GO_Central"/>
</dbReference>
<evidence type="ECO:0000259" key="9">
    <source>
        <dbReference type="Pfam" id="PF13870"/>
    </source>
</evidence>
<evidence type="ECO:0000256" key="7">
    <source>
        <dbReference type="SAM" id="Coils"/>
    </source>
</evidence>
<evidence type="ECO:0000256" key="8">
    <source>
        <dbReference type="SAM" id="MobiDB-lite"/>
    </source>
</evidence>
<feature type="coiled-coil region" evidence="7">
    <location>
        <begin position="171"/>
        <end position="317"/>
    </location>
</feature>
<comment type="subcellular location">
    <subcellularLocation>
        <location evidence="1">Cell projection</location>
        <location evidence="1">Cilium</location>
    </subcellularLocation>
</comment>
<evidence type="ECO:0000256" key="1">
    <source>
        <dbReference type="ARBA" id="ARBA00004138"/>
    </source>
</evidence>
<evidence type="ECO:0000256" key="3">
    <source>
        <dbReference type="ARBA" id="ARBA00023054"/>
    </source>
</evidence>
<evidence type="ECO:0000313" key="11">
    <source>
        <dbReference type="Proteomes" id="UP000006727"/>
    </source>
</evidence>
<keyword evidence="2" id="KW-0970">Cilium biogenesis/degradation</keyword>
<dbReference type="InParanoid" id="A0A7I4BBR3"/>
<proteinExistence type="inferred from homology"/>
<dbReference type="GO" id="GO:0060271">
    <property type="term" value="P:cilium assembly"/>
    <property type="evidence" value="ECO:0000318"/>
    <property type="project" value="GO_Central"/>
</dbReference>
<evidence type="ECO:0000256" key="2">
    <source>
        <dbReference type="ARBA" id="ARBA00022794"/>
    </source>
</evidence>
<reference evidence="10" key="3">
    <citation type="submission" date="2020-12" db="UniProtKB">
        <authorList>
            <consortium name="EnsemblPlants"/>
        </authorList>
    </citation>
    <scope>IDENTIFICATION</scope>
</reference>
<dbReference type="PANTHER" id="PTHR15654:SF2">
    <property type="entry name" value="COILED-COIL DOMAIN-CONTAINING PROTEIN 113"/>
    <property type="match status" value="1"/>
</dbReference>
<dbReference type="Gramene" id="Pp3c17_450V3.3">
    <property type="protein sequence ID" value="Pp3c17_450V3.3"/>
    <property type="gene ID" value="Pp3c17_450"/>
</dbReference>
<dbReference type="EMBL" id="ABEU02000017">
    <property type="status" value="NOT_ANNOTATED_CDS"/>
    <property type="molecule type" value="Genomic_DNA"/>
</dbReference>
<dbReference type="InterPro" id="IPR051885">
    <property type="entry name" value="CC_CF"/>
</dbReference>
<keyword evidence="3 7" id="KW-0175">Coiled coil</keyword>
<reference evidence="10 11" key="2">
    <citation type="journal article" date="2018" name="Plant J.">
        <title>The Physcomitrella patens chromosome-scale assembly reveals moss genome structure and evolution.</title>
        <authorList>
            <person name="Lang D."/>
            <person name="Ullrich K.K."/>
            <person name="Murat F."/>
            <person name="Fuchs J."/>
            <person name="Jenkins J."/>
            <person name="Haas F.B."/>
            <person name="Piednoel M."/>
            <person name="Gundlach H."/>
            <person name="Van Bel M."/>
            <person name="Meyberg R."/>
            <person name="Vives C."/>
            <person name="Morata J."/>
            <person name="Symeonidi A."/>
            <person name="Hiss M."/>
            <person name="Muchero W."/>
            <person name="Kamisugi Y."/>
            <person name="Saleh O."/>
            <person name="Blanc G."/>
            <person name="Decker E.L."/>
            <person name="van Gessel N."/>
            <person name="Grimwood J."/>
            <person name="Hayes R.D."/>
            <person name="Graham S.W."/>
            <person name="Gunter L.E."/>
            <person name="McDaniel S.F."/>
            <person name="Hoernstein S.N.W."/>
            <person name="Larsson A."/>
            <person name="Li F.W."/>
            <person name="Perroud P.F."/>
            <person name="Phillips J."/>
            <person name="Ranjan P."/>
            <person name="Rokshar D.S."/>
            <person name="Rothfels C.J."/>
            <person name="Schneider L."/>
            <person name="Shu S."/>
            <person name="Stevenson D.W."/>
            <person name="Thummler F."/>
            <person name="Tillich M."/>
            <person name="Villarreal Aguilar J.C."/>
            <person name="Widiez T."/>
            <person name="Wong G.K."/>
            <person name="Wymore A."/>
            <person name="Zhang Y."/>
            <person name="Zimmer A.D."/>
            <person name="Quatrano R.S."/>
            <person name="Mayer K.F.X."/>
            <person name="Goodstein D."/>
            <person name="Casacuberta J.M."/>
            <person name="Vandepoele K."/>
            <person name="Reski R."/>
            <person name="Cuming A.C."/>
            <person name="Tuskan G.A."/>
            <person name="Maumus F."/>
            <person name="Salse J."/>
            <person name="Schmutz J."/>
            <person name="Rensing S.A."/>
        </authorList>
    </citation>
    <scope>NUCLEOTIDE SEQUENCE [LARGE SCALE GENOMIC DNA]</scope>
    <source>
        <strain evidence="10 11">cv. Gransden 2004</strain>
    </source>
</reference>
<dbReference type="PANTHER" id="PTHR15654">
    <property type="entry name" value="COILED-COIL DOMAIN-CONTAINING PROTEIN 113-RELATED"/>
    <property type="match status" value="1"/>
</dbReference>
<protein>
    <recommendedName>
        <fullName evidence="6">Cilia- and flagella-associated protein 263</fullName>
    </recommendedName>
</protein>
<sequence>MAMAISDETPVPVRDRAAGAADDEDDGGGGGGGINGDAKGNQTSHEMERIEPLPDVDAIRAALNGVVVEKEQVLLENSLLSDHLMRLMMRSGSGDNMQIQLDSLEELDEVYEEVEENQAYFRGRISSSGMSFNIPSPSSEGRRESGSYRLPWMRSSHEMAQALSMEERCDIAAAETNLNKEQMNIYRQESERILDELQAAYDEAELRIGEIRRDVADFHREVIVEASERGTETASSEHVLKFLQQKVRKTRSNTEKLRERNATLQGNIAKTEAALEIKKDLSDVLHAVDFDQLAIQKQQLEARLRDRENEVFRLKRENLKTEKALEKTHSQLRVLFEEYNVIKATLLERQPQLHRVREDTAKAIALKRKMQESLQQFMKERESSSGEKKPTAMEYLDLKKRVAILQQKSHAMQMKVGVADLTATQLGVKLCKAIKACKE</sequence>
<dbReference type="InterPro" id="IPR025254">
    <property type="entry name" value="CCDC113/CCDC96_CC"/>
</dbReference>
<feature type="region of interest" description="Disordered" evidence="8">
    <location>
        <begin position="1"/>
        <end position="46"/>
    </location>
</feature>
<comment type="similarity">
    <text evidence="5">Belongs to the CFAP263 family.</text>
</comment>
<keyword evidence="11" id="KW-1185">Reference proteome</keyword>
<evidence type="ECO:0000256" key="6">
    <source>
        <dbReference type="ARBA" id="ARBA00044798"/>
    </source>
</evidence>
<keyword evidence="4" id="KW-0966">Cell projection</keyword>
<dbReference type="Pfam" id="PF13870">
    <property type="entry name" value="CCDC113_CCDC96_CC"/>
    <property type="match status" value="1"/>
</dbReference>
<evidence type="ECO:0000313" key="10">
    <source>
        <dbReference type="EnsemblPlants" id="Pp3c17_450V3.3"/>
    </source>
</evidence>
<dbReference type="EnsemblPlants" id="Pp3c17_450V3.3">
    <property type="protein sequence ID" value="Pp3c17_450V3.3"/>
    <property type="gene ID" value="Pp3c17_450"/>
</dbReference>
<dbReference type="GO" id="GO:0005930">
    <property type="term" value="C:axoneme"/>
    <property type="evidence" value="ECO:0000318"/>
    <property type="project" value="GO_Central"/>
</dbReference>
<organism evidence="10 11">
    <name type="scientific">Physcomitrium patens</name>
    <name type="common">Spreading-leaved earth moss</name>
    <name type="synonym">Physcomitrella patens</name>
    <dbReference type="NCBI Taxonomy" id="3218"/>
    <lineage>
        <taxon>Eukaryota</taxon>
        <taxon>Viridiplantae</taxon>
        <taxon>Streptophyta</taxon>
        <taxon>Embryophyta</taxon>
        <taxon>Bryophyta</taxon>
        <taxon>Bryophytina</taxon>
        <taxon>Bryopsida</taxon>
        <taxon>Funariidae</taxon>
        <taxon>Funariales</taxon>
        <taxon>Funariaceae</taxon>
        <taxon>Physcomitrium</taxon>
    </lineage>
</organism>
<evidence type="ECO:0000256" key="5">
    <source>
        <dbReference type="ARBA" id="ARBA00044506"/>
    </source>
</evidence>
<name>A0A7I4BBR3_PHYPA</name>